<proteinExistence type="predicted"/>
<dbReference type="AlphaFoldDB" id="A0AA39YB64"/>
<dbReference type="Proteomes" id="UP001174936">
    <property type="component" value="Unassembled WGS sequence"/>
</dbReference>
<protein>
    <submittedName>
        <fullName evidence="3">Uncharacterized protein</fullName>
    </submittedName>
</protein>
<evidence type="ECO:0000256" key="1">
    <source>
        <dbReference type="SAM" id="MobiDB-lite"/>
    </source>
</evidence>
<feature type="signal peptide" evidence="2">
    <location>
        <begin position="1"/>
        <end position="18"/>
    </location>
</feature>
<evidence type="ECO:0000313" key="3">
    <source>
        <dbReference type="EMBL" id="KAK0648282.1"/>
    </source>
</evidence>
<keyword evidence="4" id="KW-1185">Reference proteome</keyword>
<accession>A0AA39YB64</accession>
<sequence>MKSLANSLVLALAALAAAHDGPHEADPAGNTHDLGGPTTTGWAVTTVTGYPPGSVPPAPTQTGCPTVTSTRELCTTCAVPMCMALKTVTQSCSCPSEVATVYVDFPCAENCKGIHCPTSWDIVTATETCDGLPKPTGSPGFGNGTAGSVTRSVPKSSSTSSVVQVNAAGRMAVPRWMGLF</sequence>
<reference evidence="3" key="1">
    <citation type="submission" date="2023-06" db="EMBL/GenBank/DDBJ databases">
        <title>Genome-scale phylogeny and comparative genomics of the fungal order Sordariales.</title>
        <authorList>
            <consortium name="Lawrence Berkeley National Laboratory"/>
            <person name="Hensen N."/>
            <person name="Bonometti L."/>
            <person name="Westerberg I."/>
            <person name="Brannstrom I.O."/>
            <person name="Guillou S."/>
            <person name="Cros-Aarteil S."/>
            <person name="Calhoun S."/>
            <person name="Haridas S."/>
            <person name="Kuo A."/>
            <person name="Mondo S."/>
            <person name="Pangilinan J."/>
            <person name="Riley R."/>
            <person name="Labutti K."/>
            <person name="Andreopoulos B."/>
            <person name="Lipzen A."/>
            <person name="Chen C."/>
            <person name="Yanf M."/>
            <person name="Daum C."/>
            <person name="Ng V."/>
            <person name="Clum A."/>
            <person name="Steindorff A."/>
            <person name="Ohm R."/>
            <person name="Martin F."/>
            <person name="Silar P."/>
            <person name="Natvig D."/>
            <person name="Lalanne C."/>
            <person name="Gautier V."/>
            <person name="Ament-Velasquez S.L."/>
            <person name="Kruys A."/>
            <person name="Hutchinson M.I."/>
            <person name="Powell A.J."/>
            <person name="Barry K."/>
            <person name="Miller A.N."/>
            <person name="Grigoriev I.V."/>
            <person name="Debuchy R."/>
            <person name="Gladieux P."/>
            <person name="Thoren M.H."/>
            <person name="Johannesson H."/>
        </authorList>
    </citation>
    <scope>NUCLEOTIDE SEQUENCE</scope>
    <source>
        <strain evidence="3">SMH2532-1</strain>
    </source>
</reference>
<comment type="caution">
    <text evidence="3">The sequence shown here is derived from an EMBL/GenBank/DDBJ whole genome shotgun (WGS) entry which is preliminary data.</text>
</comment>
<dbReference type="EMBL" id="JAULSV010000003">
    <property type="protein sequence ID" value="KAK0648282.1"/>
    <property type="molecule type" value="Genomic_DNA"/>
</dbReference>
<feature type="region of interest" description="Disordered" evidence="1">
    <location>
        <begin position="136"/>
        <end position="155"/>
    </location>
</feature>
<organism evidence="3 4">
    <name type="scientific">Cercophora newfieldiana</name>
    <dbReference type="NCBI Taxonomy" id="92897"/>
    <lineage>
        <taxon>Eukaryota</taxon>
        <taxon>Fungi</taxon>
        <taxon>Dikarya</taxon>
        <taxon>Ascomycota</taxon>
        <taxon>Pezizomycotina</taxon>
        <taxon>Sordariomycetes</taxon>
        <taxon>Sordariomycetidae</taxon>
        <taxon>Sordariales</taxon>
        <taxon>Lasiosphaeriaceae</taxon>
        <taxon>Cercophora</taxon>
    </lineage>
</organism>
<keyword evidence="2" id="KW-0732">Signal</keyword>
<evidence type="ECO:0000256" key="2">
    <source>
        <dbReference type="SAM" id="SignalP"/>
    </source>
</evidence>
<feature type="chain" id="PRO_5041360713" evidence="2">
    <location>
        <begin position="19"/>
        <end position="180"/>
    </location>
</feature>
<name>A0AA39YB64_9PEZI</name>
<gene>
    <name evidence="3" type="ORF">B0T16DRAFT_407967</name>
</gene>
<evidence type="ECO:0000313" key="4">
    <source>
        <dbReference type="Proteomes" id="UP001174936"/>
    </source>
</evidence>